<evidence type="ECO:0000313" key="1">
    <source>
        <dbReference type="EMBL" id="QHT01254.1"/>
    </source>
</evidence>
<dbReference type="AlphaFoldDB" id="A0A6C0CCI1"/>
<name>A0A6C0CCI1_9ZZZZ</name>
<reference evidence="1" key="1">
    <citation type="journal article" date="2020" name="Nature">
        <title>Giant virus diversity and host interactions through global metagenomics.</title>
        <authorList>
            <person name="Schulz F."/>
            <person name="Roux S."/>
            <person name="Paez-Espino D."/>
            <person name="Jungbluth S."/>
            <person name="Walsh D.A."/>
            <person name="Denef V.J."/>
            <person name="McMahon K.D."/>
            <person name="Konstantinidis K.T."/>
            <person name="Eloe-Fadrosh E.A."/>
            <person name="Kyrpides N.C."/>
            <person name="Woyke T."/>
        </authorList>
    </citation>
    <scope>NUCLEOTIDE SEQUENCE</scope>
    <source>
        <strain evidence="1">GVMAG-M-3300020192-26</strain>
    </source>
</reference>
<accession>A0A6C0CCI1</accession>
<sequence length="171" mass="19342">MSRTILSGTRIYLTRTRPTAPYTDIGDVLALRVDRNFLGDILYVLYDVKVGTLVVIPKGTAVMGDWITESYPCVAAQLQVTDIFLDGLRFPVAADSEIYHQRTLYGYCDVHDANHVEGLITYRSTANICRRIVNVRCRTKVLADDDFLDQLLYLRIDTNEISVTLLDDFTA</sequence>
<protein>
    <submittedName>
        <fullName evidence="1">Uncharacterized protein</fullName>
    </submittedName>
</protein>
<dbReference type="EMBL" id="MN739367">
    <property type="protein sequence ID" value="QHT01254.1"/>
    <property type="molecule type" value="Genomic_DNA"/>
</dbReference>
<proteinExistence type="predicted"/>
<organism evidence="1">
    <name type="scientific">viral metagenome</name>
    <dbReference type="NCBI Taxonomy" id="1070528"/>
    <lineage>
        <taxon>unclassified sequences</taxon>
        <taxon>metagenomes</taxon>
        <taxon>organismal metagenomes</taxon>
    </lineage>
</organism>